<keyword evidence="1" id="KW-0472">Membrane</keyword>
<feature type="transmembrane region" description="Helical" evidence="1">
    <location>
        <begin position="6"/>
        <end position="27"/>
    </location>
</feature>
<keyword evidence="1" id="KW-0812">Transmembrane</keyword>
<dbReference type="AlphaFoldDB" id="A0A0L0EWD9"/>
<reference evidence="3" key="1">
    <citation type="submission" date="2015-07" db="EMBL/GenBank/DDBJ databases">
        <title>Draft genome sequence of a Pseudoalteromonas rubra strain, OCN096, isolated from Kaneohe Bay, Oahu, Hawaii.</title>
        <authorList>
            <person name="Beurmann S."/>
            <person name="Ushijima B."/>
            <person name="Belcaid M."/>
            <person name="Callahan S.M."/>
            <person name="Aeby G.S."/>
        </authorList>
    </citation>
    <scope>NUCLEOTIDE SEQUENCE [LARGE SCALE GENOMIC DNA]</scope>
    <source>
        <strain evidence="3">OCN096</strain>
    </source>
</reference>
<feature type="transmembrane region" description="Helical" evidence="1">
    <location>
        <begin position="69"/>
        <end position="89"/>
    </location>
</feature>
<feature type="transmembrane region" description="Helical" evidence="1">
    <location>
        <begin position="34"/>
        <end position="57"/>
    </location>
</feature>
<dbReference type="EMBL" id="LFZX01000011">
    <property type="protein sequence ID" value="KNC68766.1"/>
    <property type="molecule type" value="Genomic_DNA"/>
</dbReference>
<accession>A0A0L0EWD9</accession>
<dbReference type="PATRIC" id="fig|43658.6.peg.691"/>
<protein>
    <submittedName>
        <fullName evidence="2">Uncharacterized protein</fullName>
    </submittedName>
</protein>
<evidence type="ECO:0000256" key="1">
    <source>
        <dbReference type="SAM" id="Phobius"/>
    </source>
</evidence>
<keyword evidence="1" id="KW-1133">Transmembrane helix</keyword>
<proteinExistence type="predicted"/>
<gene>
    <name evidence="2" type="ORF">AC626_02840</name>
</gene>
<organism evidence="2 3">
    <name type="scientific">Pseudoalteromonas rubra</name>
    <dbReference type="NCBI Taxonomy" id="43658"/>
    <lineage>
        <taxon>Bacteria</taxon>
        <taxon>Pseudomonadati</taxon>
        <taxon>Pseudomonadota</taxon>
        <taxon>Gammaproteobacteria</taxon>
        <taxon>Alteromonadales</taxon>
        <taxon>Pseudoalteromonadaceae</taxon>
        <taxon>Pseudoalteromonas</taxon>
    </lineage>
</organism>
<sequence>MEGCVLKMFLLLISMMCSFVVAGYLLLSRKERNLATMTIIALAFLTGSTALVSWATVRREQGGGGVLKMFLLLISMMCSFAVAGHPFVFGGMGLNPAKMDITALGFVAG</sequence>
<dbReference type="Proteomes" id="UP000036850">
    <property type="component" value="Unassembled WGS sequence"/>
</dbReference>
<comment type="caution">
    <text evidence="2">The sequence shown here is derived from an EMBL/GenBank/DDBJ whole genome shotgun (WGS) entry which is preliminary data.</text>
</comment>
<evidence type="ECO:0000313" key="3">
    <source>
        <dbReference type="Proteomes" id="UP000036850"/>
    </source>
</evidence>
<evidence type="ECO:0000313" key="2">
    <source>
        <dbReference type="EMBL" id="KNC68766.1"/>
    </source>
</evidence>
<name>A0A0L0EWD9_9GAMM</name>